<evidence type="ECO:0000259" key="4">
    <source>
        <dbReference type="Pfam" id="PF07992"/>
    </source>
</evidence>
<evidence type="ECO:0000256" key="3">
    <source>
        <dbReference type="ARBA" id="ARBA00048132"/>
    </source>
</evidence>
<dbReference type="AlphaFoldDB" id="F8JKB3"/>
<sequence>MNENTARYDVVVIGGGAAGLSGALILARARRSVLVVDGGEPRNAPADGVHGYLGSEGRPPVELLAAGRDEVRSYGGRIRSGRVTDVERDGTGFAVRLADGGTAHGRRLLVATGLVDEVPEVPGLAALWGKDVLHCPYCHGWEVRDQPIGVLNTGPMAVHQALMWRQWSDDVTLFLHTAPEPDEEEYEQLAARGIAVVDGEVTAVEQDGGRLAGLRLADGTLVRRRALAVASRLTARVDFLAGLGLKPVAQEVAGTVIGTYLAADPTGATEVPGVWVAGNATNLMEQVIGSAAAGVRAAAAVNADLIAEETRRAVTARRAPGAFSARAERDVSEQVLGDRRHGI</sequence>
<dbReference type="Proteomes" id="UP000007842">
    <property type="component" value="Plasmid pSCATT"/>
</dbReference>
<dbReference type="Gene3D" id="3.50.50.60">
    <property type="entry name" value="FAD/NAD(P)-binding domain"/>
    <property type="match status" value="2"/>
</dbReference>
<proteinExistence type="predicted"/>
<dbReference type="PRINTS" id="PR00469">
    <property type="entry name" value="PNDRDTASEII"/>
</dbReference>
<comment type="catalytic activity">
    <reaction evidence="3">
        <text>[thioredoxin]-dithiol + NADP(+) = [thioredoxin]-disulfide + NADPH + H(+)</text>
        <dbReference type="Rhea" id="RHEA:20345"/>
        <dbReference type="Rhea" id="RHEA-COMP:10698"/>
        <dbReference type="Rhea" id="RHEA-COMP:10700"/>
        <dbReference type="ChEBI" id="CHEBI:15378"/>
        <dbReference type="ChEBI" id="CHEBI:29950"/>
        <dbReference type="ChEBI" id="CHEBI:50058"/>
        <dbReference type="ChEBI" id="CHEBI:57783"/>
        <dbReference type="ChEBI" id="CHEBI:58349"/>
        <dbReference type="EC" id="1.8.1.9"/>
    </reaction>
</comment>
<geneLocation type="plasmid" evidence="5 6">
    <name>pSCATT</name>
</geneLocation>
<keyword evidence="1" id="KW-0285">Flavoprotein</keyword>
<dbReference type="InterPro" id="IPR036188">
    <property type="entry name" value="FAD/NAD-bd_sf"/>
</dbReference>
<dbReference type="PANTHER" id="PTHR48105">
    <property type="entry name" value="THIOREDOXIN REDUCTASE 1-RELATED-RELATED"/>
    <property type="match status" value="1"/>
</dbReference>
<name>F8JKB3_STREN</name>
<reference evidence="6" key="1">
    <citation type="submission" date="2011-12" db="EMBL/GenBank/DDBJ databases">
        <title>Complete genome sequence of Streptomyces cattleya strain DSM 46488.</title>
        <authorList>
            <person name="Ou H.-Y."/>
            <person name="Li P."/>
            <person name="Zhao C."/>
            <person name="O'Hagan D."/>
            <person name="Deng Z."/>
        </authorList>
    </citation>
    <scope>NUCLEOTIDE SEQUENCE [LARGE SCALE GENOMIC DNA]</scope>
    <source>
        <strain evidence="6">ATCC 35852 / DSM 46488 / JCM 4925 / NBRC 14057 / NRRL 8057</strain>
        <plasmid evidence="6">Plasmid pSCATT</plasmid>
    </source>
</reference>
<evidence type="ECO:0000256" key="1">
    <source>
        <dbReference type="ARBA" id="ARBA00022630"/>
    </source>
</evidence>
<evidence type="ECO:0000313" key="5">
    <source>
        <dbReference type="EMBL" id="AEW98525.1"/>
    </source>
</evidence>
<dbReference type="PRINTS" id="PR00368">
    <property type="entry name" value="FADPNR"/>
</dbReference>
<dbReference type="InterPro" id="IPR023753">
    <property type="entry name" value="FAD/NAD-binding_dom"/>
</dbReference>
<accession>F8JKB3</accession>
<dbReference type="KEGG" id="sct:SCAT_p1393"/>
<dbReference type="RefSeq" id="WP_014151840.1">
    <property type="nucleotide sequence ID" value="NC_016113.1"/>
</dbReference>
<dbReference type="Pfam" id="PF07992">
    <property type="entry name" value="Pyr_redox_2"/>
    <property type="match status" value="1"/>
</dbReference>
<feature type="domain" description="FAD/NAD(P)-binding" evidence="4">
    <location>
        <begin position="8"/>
        <end position="292"/>
    </location>
</feature>
<keyword evidence="5" id="KW-0614">Plasmid</keyword>
<dbReference type="GO" id="GO:0004791">
    <property type="term" value="F:thioredoxin-disulfide reductase (NADPH) activity"/>
    <property type="evidence" value="ECO:0007669"/>
    <property type="project" value="UniProtKB-EC"/>
</dbReference>
<accession>G8XFF4</accession>
<gene>
    <name evidence="5" type="ordered locus">SCATT_p03320</name>
</gene>
<dbReference type="HOGENOM" id="CLU_031864_5_0_11"/>
<dbReference type="SUPFAM" id="SSF51905">
    <property type="entry name" value="FAD/NAD(P)-binding domain"/>
    <property type="match status" value="1"/>
</dbReference>
<organism evidence="5 6">
    <name type="scientific">Streptantibioticus cattleyicolor (strain ATCC 35852 / DSM 46488 / JCM 4925 / NBRC 14057 / NRRL 8057)</name>
    <name type="common">Streptomyces cattleya</name>
    <dbReference type="NCBI Taxonomy" id="1003195"/>
    <lineage>
        <taxon>Bacteria</taxon>
        <taxon>Bacillati</taxon>
        <taxon>Actinomycetota</taxon>
        <taxon>Actinomycetes</taxon>
        <taxon>Kitasatosporales</taxon>
        <taxon>Streptomycetaceae</taxon>
        <taxon>Streptantibioticus</taxon>
    </lineage>
</organism>
<dbReference type="InterPro" id="IPR050097">
    <property type="entry name" value="Ferredoxin-NADP_redctase_2"/>
</dbReference>
<dbReference type="OrthoDB" id="9786503at2"/>
<keyword evidence="2" id="KW-0560">Oxidoreductase</keyword>
<keyword evidence="6" id="KW-1185">Reference proteome</keyword>
<dbReference type="KEGG" id="scy:SCATT_p03320"/>
<dbReference type="PATRIC" id="fig|1003195.11.peg.1348"/>
<dbReference type="EMBL" id="CP003229">
    <property type="protein sequence ID" value="AEW98525.1"/>
    <property type="molecule type" value="Genomic_DNA"/>
</dbReference>
<evidence type="ECO:0000313" key="6">
    <source>
        <dbReference type="Proteomes" id="UP000007842"/>
    </source>
</evidence>
<protein>
    <submittedName>
        <fullName evidence="5">FAD-dependent pyridine nucleotide-disulfide oxidoreductase</fullName>
    </submittedName>
</protein>
<evidence type="ECO:0000256" key="2">
    <source>
        <dbReference type="ARBA" id="ARBA00023002"/>
    </source>
</evidence>